<dbReference type="SUPFAM" id="SSF57701">
    <property type="entry name" value="Zn2/Cys6 DNA-binding domain"/>
    <property type="match status" value="1"/>
</dbReference>
<name>A0A6G1K1A5_9PLEO</name>
<dbReference type="GO" id="GO:0000981">
    <property type="term" value="F:DNA-binding transcription factor activity, RNA polymerase II-specific"/>
    <property type="evidence" value="ECO:0007669"/>
    <property type="project" value="InterPro"/>
</dbReference>
<feature type="compositionally biased region" description="Pro residues" evidence="7">
    <location>
        <begin position="1"/>
        <end position="17"/>
    </location>
</feature>
<dbReference type="GO" id="GO:0003677">
    <property type="term" value="F:DNA binding"/>
    <property type="evidence" value="ECO:0007669"/>
    <property type="project" value="UniProtKB-KW"/>
</dbReference>
<keyword evidence="6" id="KW-0539">Nucleus</keyword>
<feature type="region of interest" description="Disordered" evidence="7">
    <location>
        <begin position="470"/>
        <end position="519"/>
    </location>
</feature>
<dbReference type="Gene3D" id="4.10.240.10">
    <property type="entry name" value="Zn(2)-C6 fungal-type DNA-binding domain"/>
    <property type="match status" value="1"/>
</dbReference>
<dbReference type="OrthoDB" id="5575144at2759"/>
<dbReference type="Pfam" id="PF00172">
    <property type="entry name" value="Zn_clus"/>
    <property type="match status" value="1"/>
</dbReference>
<keyword evidence="1" id="KW-0479">Metal-binding</keyword>
<proteinExistence type="predicted"/>
<dbReference type="InterPro" id="IPR001138">
    <property type="entry name" value="Zn2Cys6_DnaBD"/>
</dbReference>
<reference evidence="9" key="1">
    <citation type="journal article" date="2020" name="Stud. Mycol.">
        <title>101 Dothideomycetes genomes: a test case for predicting lifestyles and emergence of pathogens.</title>
        <authorList>
            <person name="Haridas S."/>
            <person name="Albert R."/>
            <person name="Binder M."/>
            <person name="Bloem J."/>
            <person name="Labutti K."/>
            <person name="Salamov A."/>
            <person name="Andreopoulos B."/>
            <person name="Baker S."/>
            <person name="Barry K."/>
            <person name="Bills G."/>
            <person name="Bluhm B."/>
            <person name="Cannon C."/>
            <person name="Castanera R."/>
            <person name="Culley D."/>
            <person name="Daum C."/>
            <person name="Ezra D."/>
            <person name="Gonzalez J."/>
            <person name="Henrissat B."/>
            <person name="Kuo A."/>
            <person name="Liang C."/>
            <person name="Lipzen A."/>
            <person name="Lutzoni F."/>
            <person name="Magnuson J."/>
            <person name="Mondo S."/>
            <person name="Nolan M."/>
            <person name="Ohm R."/>
            <person name="Pangilinan J."/>
            <person name="Park H.-J."/>
            <person name="Ramirez L."/>
            <person name="Alfaro M."/>
            <person name="Sun H."/>
            <person name="Tritt A."/>
            <person name="Yoshinaga Y."/>
            <person name="Zwiers L.-H."/>
            <person name="Turgeon B."/>
            <person name="Goodwin S."/>
            <person name="Spatafora J."/>
            <person name="Crous P."/>
            <person name="Grigoriev I."/>
        </authorList>
    </citation>
    <scope>NUCLEOTIDE SEQUENCE</scope>
    <source>
        <strain evidence="9">CBS 279.74</strain>
    </source>
</reference>
<evidence type="ECO:0000313" key="10">
    <source>
        <dbReference type="Proteomes" id="UP000799428"/>
    </source>
</evidence>
<feature type="compositionally biased region" description="Low complexity" evidence="7">
    <location>
        <begin position="305"/>
        <end position="316"/>
    </location>
</feature>
<feature type="compositionally biased region" description="Basic and acidic residues" evidence="7">
    <location>
        <begin position="622"/>
        <end position="639"/>
    </location>
</feature>
<dbReference type="InterPro" id="IPR036864">
    <property type="entry name" value="Zn2-C6_fun-type_DNA-bd_sf"/>
</dbReference>
<accession>A0A6G1K1A5</accession>
<evidence type="ECO:0000256" key="1">
    <source>
        <dbReference type="ARBA" id="ARBA00022723"/>
    </source>
</evidence>
<evidence type="ECO:0000256" key="2">
    <source>
        <dbReference type="ARBA" id="ARBA00022833"/>
    </source>
</evidence>
<keyword evidence="5" id="KW-0804">Transcription</keyword>
<dbReference type="AlphaFoldDB" id="A0A6G1K1A5"/>
<evidence type="ECO:0000256" key="4">
    <source>
        <dbReference type="ARBA" id="ARBA00023125"/>
    </source>
</evidence>
<feature type="compositionally biased region" description="Basic and acidic residues" evidence="7">
    <location>
        <begin position="589"/>
        <end position="598"/>
    </location>
</feature>
<dbReference type="InterPro" id="IPR050335">
    <property type="entry name" value="ERT1_acuK_gluconeogen_tf"/>
</dbReference>
<keyword evidence="4" id="KW-0238">DNA-binding</keyword>
<dbReference type="EMBL" id="MU005775">
    <property type="protein sequence ID" value="KAF2706634.1"/>
    <property type="molecule type" value="Genomic_DNA"/>
</dbReference>
<feature type="region of interest" description="Disordered" evidence="7">
    <location>
        <begin position="533"/>
        <end position="666"/>
    </location>
</feature>
<dbReference type="PANTHER" id="PTHR47659">
    <property type="entry name" value="ZN(II)2CYS6 TRANSCRIPTION FACTOR (EUROFUNG)-RELATED"/>
    <property type="match status" value="1"/>
</dbReference>
<evidence type="ECO:0000259" key="8">
    <source>
        <dbReference type="PROSITE" id="PS50048"/>
    </source>
</evidence>
<dbReference type="SMART" id="SM00066">
    <property type="entry name" value="GAL4"/>
    <property type="match status" value="1"/>
</dbReference>
<keyword evidence="10" id="KW-1185">Reference proteome</keyword>
<protein>
    <recommendedName>
        <fullName evidence="8">Zn(2)-C6 fungal-type domain-containing protein</fullName>
    </recommendedName>
</protein>
<dbReference type="PROSITE" id="PS00463">
    <property type="entry name" value="ZN2_CY6_FUNGAL_1"/>
    <property type="match status" value="1"/>
</dbReference>
<dbReference type="Proteomes" id="UP000799428">
    <property type="component" value="Unassembled WGS sequence"/>
</dbReference>
<feature type="compositionally biased region" description="Polar residues" evidence="7">
    <location>
        <begin position="486"/>
        <end position="498"/>
    </location>
</feature>
<gene>
    <name evidence="9" type="ORF">K504DRAFT_385630</name>
</gene>
<feature type="compositionally biased region" description="Basic and acidic residues" evidence="7">
    <location>
        <begin position="236"/>
        <end position="251"/>
    </location>
</feature>
<evidence type="ECO:0000256" key="6">
    <source>
        <dbReference type="ARBA" id="ARBA00023242"/>
    </source>
</evidence>
<dbReference type="GO" id="GO:0008270">
    <property type="term" value="F:zinc ion binding"/>
    <property type="evidence" value="ECO:0007669"/>
    <property type="project" value="InterPro"/>
</dbReference>
<evidence type="ECO:0000256" key="7">
    <source>
        <dbReference type="SAM" id="MobiDB-lite"/>
    </source>
</evidence>
<feature type="compositionally biased region" description="Low complexity" evidence="7">
    <location>
        <begin position="506"/>
        <end position="519"/>
    </location>
</feature>
<feature type="domain" description="Zn(2)-C6 fungal-type" evidence="8">
    <location>
        <begin position="195"/>
        <end position="224"/>
    </location>
</feature>
<dbReference type="CDD" id="cd00067">
    <property type="entry name" value="GAL4"/>
    <property type="match status" value="1"/>
</dbReference>
<feature type="compositionally biased region" description="Low complexity" evidence="7">
    <location>
        <begin position="535"/>
        <end position="549"/>
    </location>
</feature>
<dbReference type="PANTHER" id="PTHR47659:SF4">
    <property type="entry name" value="ZN(II)2CYS6 TRANSCRIPTION FACTOR (EUROFUNG)"/>
    <property type="match status" value="1"/>
</dbReference>
<feature type="region of interest" description="Disordered" evidence="7">
    <location>
        <begin position="1"/>
        <end position="116"/>
    </location>
</feature>
<evidence type="ECO:0000256" key="5">
    <source>
        <dbReference type="ARBA" id="ARBA00023163"/>
    </source>
</evidence>
<dbReference type="PROSITE" id="PS50048">
    <property type="entry name" value="ZN2_CY6_FUNGAL_2"/>
    <property type="match status" value="1"/>
</dbReference>
<feature type="compositionally biased region" description="Polar residues" evidence="7">
    <location>
        <begin position="36"/>
        <end position="54"/>
    </location>
</feature>
<evidence type="ECO:0000256" key="3">
    <source>
        <dbReference type="ARBA" id="ARBA00023015"/>
    </source>
</evidence>
<sequence length="666" mass="71975">MHILPLPPPTSQPPPPFGRRQELGSNLAKFPHQFSPARSEQQHSYPSPPMSDSHSPARRSAQIVEPKGHPYPPPVSESRRTGTLVPLPPPPQSLYDPRSATSGQGHSHQRPLYPGEPQSAAQMLHYQGGRAIEPPSYGGMHVAHNYAYGYPSVSLPSHIGGYGPGPQGQPTAIIPPPPMRPSKPARRTKAHVASACVNCKKAHLSCDVQRPCGRCVASGKQDSCKDVQHKKRGRPRLRDDKEFGRGDDGRPTHTHLLGAPPALGSDQFAQQPPAFPSSHRATDPLRVVGRQARGSDDSSNTRLQSISSSAGGTPTSAGGYGGALYGSGPNMAYQSLPVAFLNLDLVVLKSNQAFQDLVAFLGDVRGKSLSDLLESRQVDVLHRVRNELRDERDEREPAYMAPITPLGQDPVQSIAERDVDHVSQGFVDRPFILNFKLPNGHYQSLQTQIRLAKTSLYFVTLVVHTPSRPVGPPLLTQHLAPPTPIRASQTLSAPTTAPTRDFGPYSARPSSSASSAPTSPYFNFSSVRTSLPTISSSSYGNSPSYNYSPTAGPEQGYLSTIQPLAQPASGYPSPYPPLSSRTGSGTSEPLRELNRPTRLEGLQLPPIRTGPAPLLASPLSHDLSETTPERAHNMRRREPSPPSAATNPETPETGKRRRLNIHEVLE</sequence>
<keyword evidence="3" id="KW-0805">Transcription regulation</keyword>
<organism evidence="9 10">
    <name type="scientific">Pleomassaria siparia CBS 279.74</name>
    <dbReference type="NCBI Taxonomy" id="1314801"/>
    <lineage>
        <taxon>Eukaryota</taxon>
        <taxon>Fungi</taxon>
        <taxon>Dikarya</taxon>
        <taxon>Ascomycota</taxon>
        <taxon>Pezizomycotina</taxon>
        <taxon>Dothideomycetes</taxon>
        <taxon>Pleosporomycetidae</taxon>
        <taxon>Pleosporales</taxon>
        <taxon>Pleomassariaceae</taxon>
        <taxon>Pleomassaria</taxon>
    </lineage>
</organism>
<feature type="region of interest" description="Disordered" evidence="7">
    <location>
        <begin position="215"/>
        <end position="316"/>
    </location>
</feature>
<evidence type="ECO:0000313" key="9">
    <source>
        <dbReference type="EMBL" id="KAF2706634.1"/>
    </source>
</evidence>
<keyword evidence="2" id="KW-0862">Zinc</keyword>